<dbReference type="PROSITE" id="PS51007">
    <property type="entry name" value="CYTC"/>
    <property type="match status" value="1"/>
</dbReference>
<dbReference type="SUPFAM" id="SSF46626">
    <property type="entry name" value="Cytochrome c"/>
    <property type="match status" value="1"/>
</dbReference>
<feature type="domain" description="Cytochrome c" evidence="4">
    <location>
        <begin position="22"/>
        <end position="95"/>
    </location>
</feature>
<gene>
    <name evidence="5" type="ORF">MNBD_GAMMA22-547</name>
</gene>
<evidence type="ECO:0000256" key="3">
    <source>
        <dbReference type="ARBA" id="ARBA00023004"/>
    </source>
</evidence>
<dbReference type="EMBL" id="UOFS01000013">
    <property type="protein sequence ID" value="VAW92945.1"/>
    <property type="molecule type" value="Genomic_DNA"/>
</dbReference>
<dbReference type="GO" id="GO:0046872">
    <property type="term" value="F:metal ion binding"/>
    <property type="evidence" value="ECO:0007669"/>
    <property type="project" value="UniProtKB-KW"/>
</dbReference>
<evidence type="ECO:0000259" key="4">
    <source>
        <dbReference type="PROSITE" id="PS51007"/>
    </source>
</evidence>
<sequence length="100" mass="11475">MIKIKLIISLSLILILNQANAVDLKNGKIEHDKNCTSCHIAKYGKDGSKIYTRENRFVKNYSMLVQRVKACDINTNAGFLDDEVINVIEYLNSSFYKFKK</sequence>
<evidence type="ECO:0000256" key="2">
    <source>
        <dbReference type="ARBA" id="ARBA00022723"/>
    </source>
</evidence>
<reference evidence="5" key="1">
    <citation type="submission" date="2018-06" db="EMBL/GenBank/DDBJ databases">
        <authorList>
            <person name="Zhirakovskaya E."/>
        </authorList>
    </citation>
    <scope>NUCLEOTIDE SEQUENCE</scope>
</reference>
<name>A0A3B0ZHP2_9ZZZZ</name>
<keyword evidence="1" id="KW-0349">Heme</keyword>
<dbReference type="InterPro" id="IPR036909">
    <property type="entry name" value="Cyt_c-like_dom_sf"/>
</dbReference>
<accession>A0A3B0ZHP2</accession>
<keyword evidence="2" id="KW-0479">Metal-binding</keyword>
<dbReference type="AlphaFoldDB" id="A0A3B0ZHP2"/>
<protein>
    <recommendedName>
        <fullName evidence="4">Cytochrome c domain-containing protein</fullName>
    </recommendedName>
</protein>
<organism evidence="5">
    <name type="scientific">hydrothermal vent metagenome</name>
    <dbReference type="NCBI Taxonomy" id="652676"/>
    <lineage>
        <taxon>unclassified sequences</taxon>
        <taxon>metagenomes</taxon>
        <taxon>ecological metagenomes</taxon>
    </lineage>
</organism>
<dbReference type="GO" id="GO:0020037">
    <property type="term" value="F:heme binding"/>
    <property type="evidence" value="ECO:0007669"/>
    <property type="project" value="InterPro"/>
</dbReference>
<evidence type="ECO:0000313" key="5">
    <source>
        <dbReference type="EMBL" id="VAW92945.1"/>
    </source>
</evidence>
<dbReference type="InterPro" id="IPR009056">
    <property type="entry name" value="Cyt_c-like_dom"/>
</dbReference>
<evidence type="ECO:0000256" key="1">
    <source>
        <dbReference type="ARBA" id="ARBA00022617"/>
    </source>
</evidence>
<keyword evidence="3" id="KW-0408">Iron</keyword>
<proteinExistence type="predicted"/>
<dbReference type="GO" id="GO:0009055">
    <property type="term" value="F:electron transfer activity"/>
    <property type="evidence" value="ECO:0007669"/>
    <property type="project" value="InterPro"/>
</dbReference>